<keyword evidence="1" id="KW-0732">Signal</keyword>
<dbReference type="SUPFAM" id="SSF48726">
    <property type="entry name" value="Immunoglobulin"/>
    <property type="match status" value="1"/>
</dbReference>
<dbReference type="PROSITE" id="PS50835">
    <property type="entry name" value="IG_LIKE"/>
    <property type="match status" value="1"/>
</dbReference>
<reference evidence="3 4" key="1">
    <citation type="submission" date="2019-09" db="EMBL/GenBank/DDBJ databases">
        <title>Flavobacterium sp. nov., isolated from glacier ice.</title>
        <authorList>
            <person name="Liu Q."/>
        </authorList>
    </citation>
    <scope>NUCLEOTIDE SEQUENCE [LARGE SCALE GENOMIC DNA]</scope>
    <source>
        <strain evidence="3 4">NBRC 112527</strain>
    </source>
</reference>
<comment type="caution">
    <text evidence="3">The sequence shown here is derived from an EMBL/GenBank/DDBJ whole genome shotgun (WGS) entry which is preliminary data.</text>
</comment>
<dbReference type="InterPro" id="IPR036179">
    <property type="entry name" value="Ig-like_dom_sf"/>
</dbReference>
<dbReference type="InterPro" id="IPR013783">
    <property type="entry name" value="Ig-like_fold"/>
</dbReference>
<dbReference type="InterPro" id="IPR007110">
    <property type="entry name" value="Ig-like_dom"/>
</dbReference>
<feature type="domain" description="Ig-like" evidence="2">
    <location>
        <begin position="426"/>
        <end position="490"/>
    </location>
</feature>
<dbReference type="CDD" id="cd00096">
    <property type="entry name" value="Ig"/>
    <property type="match status" value="1"/>
</dbReference>
<evidence type="ECO:0000259" key="2">
    <source>
        <dbReference type="PROSITE" id="PS50835"/>
    </source>
</evidence>
<keyword evidence="4" id="KW-1185">Reference proteome</keyword>
<dbReference type="AlphaFoldDB" id="A0A7J5AH51"/>
<organism evidence="3 4">
    <name type="scientific">Flavobacterium luteum</name>
    <dbReference type="NCBI Taxonomy" id="2026654"/>
    <lineage>
        <taxon>Bacteria</taxon>
        <taxon>Pseudomonadati</taxon>
        <taxon>Bacteroidota</taxon>
        <taxon>Flavobacteriia</taxon>
        <taxon>Flavobacteriales</taxon>
        <taxon>Flavobacteriaceae</taxon>
        <taxon>Flavobacterium</taxon>
    </lineage>
</organism>
<gene>
    <name evidence="3" type="ORF">F6464_06160</name>
</gene>
<dbReference type="NCBIfam" id="TIGR04183">
    <property type="entry name" value="Por_Secre_tail"/>
    <property type="match status" value="1"/>
</dbReference>
<dbReference type="Pfam" id="PF18962">
    <property type="entry name" value="Por_Secre_tail"/>
    <property type="match status" value="1"/>
</dbReference>
<dbReference type="Proteomes" id="UP000490922">
    <property type="component" value="Unassembled WGS sequence"/>
</dbReference>
<dbReference type="RefSeq" id="WP_151106925.1">
    <property type="nucleotide sequence ID" value="NZ_WAEM01000002.1"/>
</dbReference>
<accession>A0A7J5AH51</accession>
<name>A0A7J5AH51_9FLAO</name>
<dbReference type="SUPFAM" id="SSF101898">
    <property type="entry name" value="NHL repeat"/>
    <property type="match status" value="1"/>
</dbReference>
<dbReference type="OrthoDB" id="615576at2"/>
<dbReference type="EMBL" id="WAEM01000002">
    <property type="protein sequence ID" value="KAB1156931.1"/>
    <property type="molecule type" value="Genomic_DNA"/>
</dbReference>
<dbReference type="InterPro" id="IPR026444">
    <property type="entry name" value="Secre_tail"/>
</dbReference>
<protein>
    <submittedName>
        <fullName evidence="3">T9SS type A sorting domain-containing protein</fullName>
    </submittedName>
</protein>
<evidence type="ECO:0000313" key="3">
    <source>
        <dbReference type="EMBL" id="KAB1156931.1"/>
    </source>
</evidence>
<sequence length="582" mass="63594">MKKILILLTLFTLVTSYAQKELWSVNASSKKYYGTYGTIAKYDINGLNPMLMHEFDSIHGYEPEGKLFLASNGKLYGTTQLGGNLGPQGSDTTGGVLFEYDLVLDKYRVVKYFEFGIAVNAVFPRIGVIEPVPGQLYGATNQYIYKYDIATETTTILGGKLDAGFSFNSELMKASDGNLYGTASYRYCQTPLDKTTLGVIFKINTTTNKWSIVFQFGCNADVFGAAPVGQLIEVTPGKLMGVTNNGGIYGSAGSPPAGTLFEFDITTNVFTKKIDFEGLTTGGHPTNLVKGDNGKLYGVCHESGVPPQGCSNPAATNYGTLFEYTPATNVLEVKQNFTSCPENSSGPLQYPTSLMRTSNGDFMGTVTRDSGIFKYDATTNTAKSLYYDYSDNDRSGIRKLLSPENLIEICRKPSYHEFTTNTFNPCVGDAFTFDVQNTNAATYVWKKNEVVVPLQTTGVLTINNALASDTGVYTCTMTNECGITTTMALNLNVDCLGIDPIVADKNAIALYPNPTKNSIAIHLPENEKYTIQKITIINILGQTVIDNIKKHQNIDVSALKKGIYILVLKTDKGDWNGKFVRE</sequence>
<evidence type="ECO:0000313" key="4">
    <source>
        <dbReference type="Proteomes" id="UP000490922"/>
    </source>
</evidence>
<proteinExistence type="predicted"/>
<evidence type="ECO:0000256" key="1">
    <source>
        <dbReference type="ARBA" id="ARBA00022729"/>
    </source>
</evidence>
<dbReference type="Gene3D" id="2.60.40.10">
    <property type="entry name" value="Immunoglobulins"/>
    <property type="match status" value="1"/>
</dbReference>